<proteinExistence type="predicted"/>
<dbReference type="GO" id="GO:0032259">
    <property type="term" value="P:methylation"/>
    <property type="evidence" value="ECO:0007669"/>
    <property type="project" value="UniProtKB-KW"/>
</dbReference>
<organism evidence="2 3">
    <name type="scientific">Agrococcus citreus</name>
    <dbReference type="NCBI Taxonomy" id="84643"/>
    <lineage>
        <taxon>Bacteria</taxon>
        <taxon>Bacillati</taxon>
        <taxon>Actinomycetota</taxon>
        <taxon>Actinomycetes</taxon>
        <taxon>Micrococcales</taxon>
        <taxon>Microbacteriaceae</taxon>
        <taxon>Agrococcus</taxon>
    </lineage>
</organism>
<sequence length="223" mass="24210">MTDADRDRATAQQRRIWDEAAPSYDASMAILERIWFGGGREWLGARAHGRVLEVAVGTGSNVLRFPPDAVVTGIDLSPAMLEQARRRLAAAGRVATLLEADAESLPFDDGSFDTVVCALGLCSIPHPARAIAEMYRVLEPGGTLLLLDHVASSWPPLRLGQRLVEAVTVRVAGEHFTRRQRPLVEAAGFTVDEAERLKAGTIERIRASKPVRSREQPGSPLVG</sequence>
<protein>
    <submittedName>
        <fullName evidence="2">Class I SAM-dependent methyltransferase</fullName>
    </submittedName>
</protein>
<evidence type="ECO:0000313" key="2">
    <source>
        <dbReference type="EMBL" id="GAA1419358.1"/>
    </source>
</evidence>
<dbReference type="SUPFAM" id="SSF53335">
    <property type="entry name" value="S-adenosyl-L-methionine-dependent methyltransferases"/>
    <property type="match status" value="1"/>
</dbReference>
<gene>
    <name evidence="2" type="ORF">GCM10009640_06910</name>
</gene>
<accession>A0ABN1YPD7</accession>
<evidence type="ECO:0000259" key="1">
    <source>
        <dbReference type="Pfam" id="PF08241"/>
    </source>
</evidence>
<keyword evidence="3" id="KW-1185">Reference proteome</keyword>
<keyword evidence="2" id="KW-0489">Methyltransferase</keyword>
<dbReference type="PANTHER" id="PTHR42912">
    <property type="entry name" value="METHYLTRANSFERASE"/>
    <property type="match status" value="1"/>
</dbReference>
<dbReference type="CDD" id="cd02440">
    <property type="entry name" value="AdoMet_MTases"/>
    <property type="match status" value="1"/>
</dbReference>
<comment type="caution">
    <text evidence="2">The sequence shown here is derived from an EMBL/GenBank/DDBJ whole genome shotgun (WGS) entry which is preliminary data.</text>
</comment>
<dbReference type="GO" id="GO:0008168">
    <property type="term" value="F:methyltransferase activity"/>
    <property type="evidence" value="ECO:0007669"/>
    <property type="project" value="UniProtKB-KW"/>
</dbReference>
<evidence type="ECO:0000313" key="3">
    <source>
        <dbReference type="Proteomes" id="UP001501266"/>
    </source>
</evidence>
<feature type="domain" description="Methyltransferase type 11" evidence="1">
    <location>
        <begin position="52"/>
        <end position="145"/>
    </location>
</feature>
<dbReference type="InterPro" id="IPR013216">
    <property type="entry name" value="Methyltransf_11"/>
</dbReference>
<dbReference type="Pfam" id="PF08241">
    <property type="entry name" value="Methyltransf_11"/>
    <property type="match status" value="1"/>
</dbReference>
<name>A0ABN1YPD7_9MICO</name>
<dbReference type="InterPro" id="IPR029063">
    <property type="entry name" value="SAM-dependent_MTases_sf"/>
</dbReference>
<dbReference type="RefSeq" id="WP_343917347.1">
    <property type="nucleotide sequence ID" value="NZ_BAAAKK010000001.1"/>
</dbReference>
<keyword evidence="2" id="KW-0808">Transferase</keyword>
<dbReference type="InterPro" id="IPR050508">
    <property type="entry name" value="Methyltransf_Superfamily"/>
</dbReference>
<dbReference type="Gene3D" id="3.40.50.150">
    <property type="entry name" value="Vaccinia Virus protein VP39"/>
    <property type="match status" value="1"/>
</dbReference>
<reference evidence="2 3" key="1">
    <citation type="journal article" date="2019" name="Int. J. Syst. Evol. Microbiol.">
        <title>The Global Catalogue of Microorganisms (GCM) 10K type strain sequencing project: providing services to taxonomists for standard genome sequencing and annotation.</title>
        <authorList>
            <consortium name="The Broad Institute Genomics Platform"/>
            <consortium name="The Broad Institute Genome Sequencing Center for Infectious Disease"/>
            <person name="Wu L."/>
            <person name="Ma J."/>
        </authorList>
    </citation>
    <scope>NUCLEOTIDE SEQUENCE [LARGE SCALE GENOMIC DNA]</scope>
    <source>
        <strain evidence="2 3">JCM 12398</strain>
    </source>
</reference>
<dbReference type="PANTHER" id="PTHR42912:SF80">
    <property type="entry name" value="METHYLTRANSFERASE DOMAIN-CONTAINING PROTEIN"/>
    <property type="match status" value="1"/>
</dbReference>
<dbReference type="EMBL" id="BAAAKK010000001">
    <property type="protein sequence ID" value="GAA1419358.1"/>
    <property type="molecule type" value="Genomic_DNA"/>
</dbReference>
<dbReference type="Proteomes" id="UP001501266">
    <property type="component" value="Unassembled WGS sequence"/>
</dbReference>